<proteinExistence type="inferred from homology"/>
<dbReference type="InterPro" id="IPR036291">
    <property type="entry name" value="NAD(P)-bd_dom_sf"/>
</dbReference>
<dbReference type="OMA" id="PMKHRER"/>
<name>A0A0D1Z1Y2_EXOME</name>
<comment type="similarity">
    <text evidence="1">Belongs to the short-chain dehydrogenases/reductases (SDR) family.</text>
</comment>
<keyword evidence="2" id="KW-0521">NADP</keyword>
<evidence type="ECO:0000313" key="5">
    <source>
        <dbReference type="Proteomes" id="UP000054302"/>
    </source>
</evidence>
<dbReference type="RefSeq" id="XP_016220351.1">
    <property type="nucleotide sequence ID" value="XM_016373440.1"/>
</dbReference>
<dbReference type="InterPro" id="IPR002347">
    <property type="entry name" value="SDR_fam"/>
</dbReference>
<dbReference type="HOGENOM" id="CLU_010194_1_0_1"/>
<protein>
    <submittedName>
        <fullName evidence="4">Uncharacterized protein</fullName>
    </submittedName>
</protein>
<dbReference type="VEuPathDB" id="FungiDB:PV10_08422"/>
<accession>A0A0D1Z1Y2</accession>
<dbReference type="PRINTS" id="PR00080">
    <property type="entry name" value="SDRFAMILY"/>
</dbReference>
<dbReference type="AlphaFoldDB" id="A0A0D1Z1Y2"/>
<dbReference type="OrthoDB" id="5840532at2759"/>
<dbReference type="PRINTS" id="PR00081">
    <property type="entry name" value="GDHRDH"/>
</dbReference>
<dbReference type="PANTHER" id="PTHR24321">
    <property type="entry name" value="DEHYDROGENASES, SHORT CHAIN"/>
    <property type="match status" value="1"/>
</dbReference>
<dbReference type="PANTHER" id="PTHR24321:SF12">
    <property type="entry name" value="SHORT-CHAIN DEHYDROGENASE_REDUCTASE FAMILY, PUTATIVE (AFU_ORTHOLOGUE AFUA_5G14340)-RELATED"/>
    <property type="match status" value="1"/>
</dbReference>
<organism evidence="4 5">
    <name type="scientific">Exophiala mesophila</name>
    <name type="common">Black yeast-like fungus</name>
    <dbReference type="NCBI Taxonomy" id="212818"/>
    <lineage>
        <taxon>Eukaryota</taxon>
        <taxon>Fungi</taxon>
        <taxon>Dikarya</taxon>
        <taxon>Ascomycota</taxon>
        <taxon>Pezizomycotina</taxon>
        <taxon>Eurotiomycetes</taxon>
        <taxon>Chaetothyriomycetidae</taxon>
        <taxon>Chaetothyriales</taxon>
        <taxon>Herpotrichiellaceae</taxon>
        <taxon>Exophiala</taxon>
    </lineage>
</organism>
<gene>
    <name evidence="4" type="ORF">PV10_08422</name>
</gene>
<dbReference type="Pfam" id="PF13561">
    <property type="entry name" value="adh_short_C2"/>
    <property type="match status" value="1"/>
</dbReference>
<evidence type="ECO:0000256" key="2">
    <source>
        <dbReference type="ARBA" id="ARBA00022857"/>
    </source>
</evidence>
<keyword evidence="5" id="KW-1185">Reference proteome</keyword>
<evidence type="ECO:0000256" key="1">
    <source>
        <dbReference type="ARBA" id="ARBA00006484"/>
    </source>
</evidence>
<evidence type="ECO:0000313" key="4">
    <source>
        <dbReference type="EMBL" id="KIV88777.1"/>
    </source>
</evidence>
<dbReference type="GeneID" id="27326267"/>
<evidence type="ECO:0000256" key="3">
    <source>
        <dbReference type="ARBA" id="ARBA00023002"/>
    </source>
</evidence>
<sequence length="266" mass="27627">MASLLKGFGFITGAASGIGKATAFSFAKYGARGIAIGDLNATAVKATASELNKAFPGVEILPLQVDVADEQSINKAVSDAAAKFGRIDYAVNNAGIAGSNARSGDHELSDWQKLMSINLTGVWMSSRAEIRQMLKQEPLEPNSVRFGKGTIINVASMYGIVGTSRDISAVAYTTSKHGVVGMTKADAAAYAADGIRINAICPGYVATPLLQTASSMGVMQKEIEKTPAGRIADMDEIGDAITYLASPLSSFMNGSGMVIDGGFTAQ</sequence>
<dbReference type="CDD" id="cd05233">
    <property type="entry name" value="SDR_c"/>
    <property type="match status" value="1"/>
</dbReference>
<dbReference type="FunFam" id="3.40.50.720:FF:000084">
    <property type="entry name" value="Short-chain dehydrogenase reductase"/>
    <property type="match status" value="1"/>
</dbReference>
<dbReference type="EMBL" id="KN847525">
    <property type="protein sequence ID" value="KIV88777.1"/>
    <property type="molecule type" value="Genomic_DNA"/>
</dbReference>
<dbReference type="Gene3D" id="3.40.50.720">
    <property type="entry name" value="NAD(P)-binding Rossmann-like Domain"/>
    <property type="match status" value="1"/>
</dbReference>
<dbReference type="STRING" id="212818.A0A0D1Z1Y2"/>
<dbReference type="GO" id="GO:0016491">
    <property type="term" value="F:oxidoreductase activity"/>
    <property type="evidence" value="ECO:0007669"/>
    <property type="project" value="UniProtKB-KW"/>
</dbReference>
<dbReference type="Proteomes" id="UP000054302">
    <property type="component" value="Unassembled WGS sequence"/>
</dbReference>
<dbReference type="SUPFAM" id="SSF51735">
    <property type="entry name" value="NAD(P)-binding Rossmann-fold domains"/>
    <property type="match status" value="1"/>
</dbReference>
<reference evidence="4 5" key="1">
    <citation type="submission" date="2015-01" db="EMBL/GenBank/DDBJ databases">
        <title>The Genome Sequence of Exophiala mesophila CBS40295.</title>
        <authorList>
            <consortium name="The Broad Institute Genomics Platform"/>
            <person name="Cuomo C."/>
            <person name="de Hoog S."/>
            <person name="Gorbushina A."/>
            <person name="Stielow B."/>
            <person name="Teixiera M."/>
            <person name="Abouelleil A."/>
            <person name="Chapman S.B."/>
            <person name="Priest M."/>
            <person name="Young S.K."/>
            <person name="Wortman J."/>
            <person name="Nusbaum C."/>
            <person name="Birren B."/>
        </authorList>
    </citation>
    <scope>NUCLEOTIDE SEQUENCE [LARGE SCALE GENOMIC DNA]</scope>
    <source>
        <strain evidence="4 5">CBS 40295</strain>
    </source>
</reference>
<keyword evidence="3" id="KW-0560">Oxidoreductase</keyword>